<dbReference type="Gene3D" id="1.25.40.10">
    <property type="entry name" value="Tetratricopeptide repeat domain"/>
    <property type="match status" value="1"/>
</dbReference>
<keyword evidence="3" id="KW-0547">Nucleotide-binding</keyword>
<dbReference type="InterPro" id="IPR004166">
    <property type="entry name" value="a-kinase_dom"/>
</dbReference>
<dbReference type="InParanoid" id="A0A0V1BQF8"/>
<dbReference type="GO" id="GO:1903013">
    <property type="term" value="P:response to differentiation-inducing factor 1"/>
    <property type="evidence" value="ECO:0007669"/>
    <property type="project" value="TreeGrafter"/>
</dbReference>
<dbReference type="PROSITE" id="PS51158">
    <property type="entry name" value="ALPHA_KINASE"/>
    <property type="match status" value="1"/>
</dbReference>
<keyword evidence="5" id="KW-0067">ATP-binding</keyword>
<keyword evidence="8" id="KW-0251">Elongation factor</keyword>
<keyword evidence="2" id="KW-0808">Transferase</keyword>
<gene>
    <name evidence="8" type="primary">EEF2K</name>
    <name evidence="8" type="ORF">T01_10024</name>
</gene>
<organism evidence="8 9">
    <name type="scientific">Trichinella spiralis</name>
    <name type="common">Trichina worm</name>
    <dbReference type="NCBI Taxonomy" id="6334"/>
    <lineage>
        <taxon>Eukaryota</taxon>
        <taxon>Metazoa</taxon>
        <taxon>Ecdysozoa</taxon>
        <taxon>Nematoda</taxon>
        <taxon>Enoplea</taxon>
        <taxon>Dorylaimia</taxon>
        <taxon>Trichinellida</taxon>
        <taxon>Trichinellidae</taxon>
        <taxon>Trichinella</taxon>
    </lineage>
</organism>
<dbReference type="EMBL" id="JYDH01000020">
    <property type="protein sequence ID" value="KRY39135.1"/>
    <property type="molecule type" value="Genomic_DNA"/>
</dbReference>
<dbReference type="SUPFAM" id="SSF81901">
    <property type="entry name" value="HCP-like"/>
    <property type="match status" value="1"/>
</dbReference>
<dbReference type="InterPro" id="IPR011009">
    <property type="entry name" value="Kinase-like_dom_sf"/>
</dbReference>
<keyword evidence="8" id="KW-0648">Protein biosynthesis</keyword>
<evidence type="ECO:0000256" key="3">
    <source>
        <dbReference type="ARBA" id="ARBA00022741"/>
    </source>
</evidence>
<sequence>MFDMDKKNNAISINTANDDEMLIYPFHESPPPAKCGEEFAVGQELVARNASEGHLSKNKIRMKWRQMVKKVLRVPDPWEMLKLNSSPVEQCLRYRYSALRGEWVTDRVFVKIEDEPFDRGAMRICYRLKKCPGVHEDVPSDWSKATNFVAKRYIAQSVSRETYFEDVRLQMDAKLWSDEFNRHNPPKKIDIFQVSIVEFVNRPEKPLFHLEHFIEGNYVKYNSNSGFVLSSSVYRQTPQAFSHFTFEMSAHQLIVVDIQGVGDLYTDPQIHTSDGIGYGDGNLGTKGMALFFYSHACNSICRSLNLAEFDLAPAERASRKKSYAIKQHLSETVVRDATQRCRDFCPSSGIRAMDYVRARSATSMMAASSGDFTPLSPGHYPDVFNFTESSDETSSSEVNGSSSASALPMEAAATTGRRRIDSEVDSSSKQDSMRNQYWAGRRGKSLPACIITQQLHLHNSEDNILGRIHLDLARYHELGRFVEPDTQYDRSAAWFHLEKAAECGVHEAVMTMAKIYLGVEHELLEDFMEDGTTDENINQGLKLAEKLAINGDRWATLLLAERYASGQLLGSERKQSYKTALFFYNKLLEQVDPKGNVDIAIYEIHAMIADLYRTGGTDLKKDVNLAVYHYNEAAALATENLKGKLAMKYYTAAEQCAAEEGE</sequence>
<evidence type="ECO:0000313" key="8">
    <source>
        <dbReference type="EMBL" id="KRY39135.1"/>
    </source>
</evidence>
<feature type="region of interest" description="Disordered" evidence="6">
    <location>
        <begin position="384"/>
        <end position="436"/>
    </location>
</feature>
<dbReference type="Gene3D" id="3.20.200.10">
    <property type="entry name" value="MHCK/EF2 kinase"/>
    <property type="match status" value="1"/>
</dbReference>
<dbReference type="GO" id="GO:0005524">
    <property type="term" value="F:ATP binding"/>
    <property type="evidence" value="ECO:0007669"/>
    <property type="project" value="UniProtKB-KW"/>
</dbReference>
<feature type="domain" description="Alpha-type protein kinase" evidence="7">
    <location>
        <begin position="95"/>
        <end position="309"/>
    </location>
</feature>
<dbReference type="GO" id="GO:0003746">
    <property type="term" value="F:translation elongation factor activity"/>
    <property type="evidence" value="ECO:0007669"/>
    <property type="project" value="UniProtKB-KW"/>
</dbReference>
<dbReference type="PANTHER" id="PTHR45992:SF2">
    <property type="entry name" value="EUKARYOTIC ELONGATION FACTOR 2 KINASE"/>
    <property type="match status" value="1"/>
</dbReference>
<dbReference type="FunCoup" id="A0A0V1BQF8">
    <property type="interactions" value="556"/>
</dbReference>
<dbReference type="GO" id="GO:0004686">
    <property type="term" value="F:elongation factor-2 kinase activity"/>
    <property type="evidence" value="ECO:0007669"/>
    <property type="project" value="InterPro"/>
</dbReference>
<dbReference type="CDD" id="cd16967">
    <property type="entry name" value="Alpha_kinase_eEF2K"/>
    <property type="match status" value="1"/>
</dbReference>
<feature type="compositionally biased region" description="Low complexity" evidence="6">
    <location>
        <begin position="392"/>
        <end position="405"/>
    </location>
</feature>
<comment type="caution">
    <text evidence="8">The sequence shown here is derived from an EMBL/GenBank/DDBJ whole genome shotgun (WGS) entry which is preliminary data.</text>
</comment>
<dbReference type="SUPFAM" id="SSF56112">
    <property type="entry name" value="Protein kinase-like (PK-like)"/>
    <property type="match status" value="1"/>
</dbReference>
<evidence type="ECO:0000256" key="2">
    <source>
        <dbReference type="ARBA" id="ARBA00022679"/>
    </source>
</evidence>
<keyword evidence="4 8" id="KW-0418">Kinase</keyword>
<dbReference type="eggNOG" id="ENOG502QVA3">
    <property type="taxonomic scope" value="Eukaryota"/>
</dbReference>
<dbReference type="InterPro" id="IPR047588">
    <property type="entry name" value="eEF2K_a_kinase_dom"/>
</dbReference>
<dbReference type="PANTHER" id="PTHR45992">
    <property type="entry name" value="EUKARYOTIC ELONGATION FACTOR 2 KINASE-RELATED"/>
    <property type="match status" value="1"/>
</dbReference>
<dbReference type="STRING" id="6334.A0A0V1BQF8"/>
<dbReference type="GO" id="GO:0031037">
    <property type="term" value="P:myosin II filament disassembly"/>
    <property type="evidence" value="ECO:0007669"/>
    <property type="project" value="TreeGrafter"/>
</dbReference>
<evidence type="ECO:0000256" key="4">
    <source>
        <dbReference type="ARBA" id="ARBA00022777"/>
    </source>
</evidence>
<evidence type="ECO:0000313" key="9">
    <source>
        <dbReference type="Proteomes" id="UP000054776"/>
    </source>
</evidence>
<dbReference type="InterPro" id="IPR011990">
    <property type="entry name" value="TPR-like_helical_dom_sf"/>
</dbReference>
<protein>
    <submittedName>
        <fullName evidence="8">Eukaryotic elongation factor 2 kinase</fullName>
    </submittedName>
</protein>
<evidence type="ECO:0000256" key="1">
    <source>
        <dbReference type="ARBA" id="ARBA00022527"/>
    </source>
</evidence>
<feature type="compositionally biased region" description="Basic and acidic residues" evidence="6">
    <location>
        <begin position="418"/>
        <end position="432"/>
    </location>
</feature>
<reference evidence="8 9" key="1">
    <citation type="submission" date="2015-01" db="EMBL/GenBank/DDBJ databases">
        <title>Evolution of Trichinella species and genotypes.</title>
        <authorList>
            <person name="Korhonen P.K."/>
            <person name="Edoardo P."/>
            <person name="Giuseppe L.R."/>
            <person name="Gasser R.B."/>
        </authorList>
    </citation>
    <scope>NUCLEOTIDE SEQUENCE [LARGE SCALE GENOMIC DNA]</scope>
    <source>
        <strain evidence="8">ISS3</strain>
    </source>
</reference>
<dbReference type="Gene3D" id="3.30.200.20">
    <property type="entry name" value="Phosphorylase Kinase, domain 1"/>
    <property type="match status" value="2"/>
</dbReference>
<accession>A0A0V1BQF8</accession>
<name>A0A0V1BQF8_TRISP</name>
<dbReference type="Proteomes" id="UP000054776">
    <property type="component" value="Unassembled WGS sequence"/>
</dbReference>
<keyword evidence="1" id="KW-0723">Serine/threonine-protein kinase</keyword>
<dbReference type="InterPro" id="IPR051852">
    <property type="entry name" value="Alpha-type_PK"/>
</dbReference>
<dbReference type="AlphaFoldDB" id="A0A0V1BQF8"/>
<evidence type="ECO:0000256" key="6">
    <source>
        <dbReference type="SAM" id="MobiDB-lite"/>
    </source>
</evidence>
<dbReference type="SMART" id="SM00811">
    <property type="entry name" value="Alpha_kinase"/>
    <property type="match status" value="1"/>
</dbReference>
<keyword evidence="9" id="KW-1185">Reference proteome</keyword>
<dbReference type="OrthoDB" id="301415at2759"/>
<dbReference type="FunFam" id="3.20.200.10:FF:000002">
    <property type="entry name" value="Eukaryotic elongation factor 2 kinase"/>
    <property type="match status" value="1"/>
</dbReference>
<evidence type="ECO:0000256" key="5">
    <source>
        <dbReference type="ARBA" id="ARBA00022840"/>
    </source>
</evidence>
<proteinExistence type="predicted"/>
<evidence type="ECO:0000259" key="7">
    <source>
        <dbReference type="PROSITE" id="PS51158"/>
    </source>
</evidence>
<dbReference type="Pfam" id="PF02816">
    <property type="entry name" value="Alpha_kinase"/>
    <property type="match status" value="1"/>
</dbReference>